<dbReference type="InterPro" id="IPR023577">
    <property type="entry name" value="CYTH_domain"/>
</dbReference>
<dbReference type="KEGG" id="stri:C7M71_008935"/>
<dbReference type="OrthoDB" id="9777271at2"/>
<sequence length="509" mass="55879">MTGTVQEIERKYETAGGTPALPPLDGIEGVAEVADGPTATLDATYYDTADLRLVTHGSTLRRRTGGGDAGWHLKLPVGPDTREEIRLPLGTGTEVPPQLAALVRARTRGRPLLPVVRLVSVREVRLLRDAEGRTLAEVAWDRVTAHRIDRSAPEVAAPVEWAEVEVELAEADPAFLDTVERQLAAAGLHRGAAASKLARVLGIGPAPAAAVLGRRTTAGDAVLRYLAEHTEQLTALDAAVRRDRPDAVHRMRVSTRRLRSTLKTFRTVLDRRATEWLAEELKWLGAELGAERDREVLTERLDTRVAELPDALVVGPVPARLRIRAVRRRAETGAALQAALDSPRYLALLDALDALAGRPPLLPAAHRPAARVLSRAVRRDWRRLARRMEVALAAPPGHQRDLLLHEARKAAKRARYAAEAARPVLGRPAKRFGARLKAMQQLLGEHQDSVVARTALRELAAQADAAGESAFSYGLLHQVEHDRAATAERQLPRAWRRASRRRLRRRHTG</sequence>
<proteinExistence type="predicted"/>
<dbReference type="InterPro" id="IPR038186">
    <property type="entry name" value="CHAD_dom_sf"/>
</dbReference>
<dbReference type="EMBL" id="CP031264">
    <property type="protein sequence ID" value="AXI77548.1"/>
    <property type="molecule type" value="Genomic_DNA"/>
</dbReference>
<dbReference type="PROSITE" id="PS51707">
    <property type="entry name" value="CYTH"/>
    <property type="match status" value="1"/>
</dbReference>
<keyword evidence="4" id="KW-1185">Reference proteome</keyword>
<dbReference type="Proteomes" id="UP000249340">
    <property type="component" value="Chromosome"/>
</dbReference>
<dbReference type="Gene3D" id="2.40.320.10">
    <property type="entry name" value="Hypothetical Protein Pfu-838710-001"/>
    <property type="match status" value="1"/>
</dbReference>
<dbReference type="PROSITE" id="PS51708">
    <property type="entry name" value="CHAD"/>
    <property type="match status" value="1"/>
</dbReference>
<dbReference type="SMART" id="SM00880">
    <property type="entry name" value="CHAD"/>
    <property type="match status" value="1"/>
</dbReference>
<evidence type="ECO:0000259" key="1">
    <source>
        <dbReference type="PROSITE" id="PS51707"/>
    </source>
</evidence>
<evidence type="ECO:0000313" key="3">
    <source>
        <dbReference type="EMBL" id="AXI77548.1"/>
    </source>
</evidence>
<dbReference type="SUPFAM" id="SSF55154">
    <property type="entry name" value="CYTH-like phosphatases"/>
    <property type="match status" value="1"/>
</dbReference>
<dbReference type="PANTHER" id="PTHR39339">
    <property type="entry name" value="SLR1444 PROTEIN"/>
    <property type="match status" value="1"/>
</dbReference>
<feature type="domain" description="CYTH" evidence="1">
    <location>
        <begin position="5"/>
        <end position="204"/>
    </location>
</feature>
<dbReference type="SMART" id="SM01118">
    <property type="entry name" value="CYTH"/>
    <property type="match status" value="1"/>
</dbReference>
<evidence type="ECO:0000259" key="2">
    <source>
        <dbReference type="PROSITE" id="PS51708"/>
    </source>
</evidence>
<reference evidence="4" key="1">
    <citation type="submission" date="2018-07" db="EMBL/GenBank/DDBJ databases">
        <title>Streptacidiphilus bronchialis DSM 106435 chromosome.</title>
        <authorList>
            <person name="Batra D."/>
            <person name="Gulvik C.A."/>
        </authorList>
    </citation>
    <scope>NUCLEOTIDE SEQUENCE [LARGE SCALE GENOMIC DNA]</scope>
    <source>
        <strain evidence="4">DSM 106435</strain>
    </source>
</reference>
<dbReference type="RefSeq" id="WP_114914269.1">
    <property type="nucleotide sequence ID" value="NZ_CP031264.1"/>
</dbReference>
<gene>
    <name evidence="3" type="ORF">C7M71_008935</name>
</gene>
<evidence type="ECO:0000313" key="4">
    <source>
        <dbReference type="Proteomes" id="UP000249340"/>
    </source>
</evidence>
<dbReference type="PANTHER" id="PTHR39339:SF1">
    <property type="entry name" value="CHAD DOMAIN-CONTAINING PROTEIN"/>
    <property type="match status" value="1"/>
</dbReference>
<accession>A0A345SUZ3</accession>
<feature type="domain" description="CHAD" evidence="2">
    <location>
        <begin position="215"/>
        <end position="500"/>
    </location>
</feature>
<dbReference type="Gene3D" id="1.40.20.10">
    <property type="entry name" value="CHAD domain"/>
    <property type="match status" value="1"/>
</dbReference>
<organism evidence="3 4">
    <name type="scientific">Peterkaempfera bronchialis</name>
    <dbReference type="NCBI Taxonomy" id="2126346"/>
    <lineage>
        <taxon>Bacteria</taxon>
        <taxon>Bacillati</taxon>
        <taxon>Actinomycetota</taxon>
        <taxon>Actinomycetes</taxon>
        <taxon>Kitasatosporales</taxon>
        <taxon>Streptomycetaceae</taxon>
        <taxon>Peterkaempfera</taxon>
    </lineage>
</organism>
<dbReference type="CDD" id="cd07374">
    <property type="entry name" value="CYTH-like_Pase"/>
    <property type="match status" value="1"/>
</dbReference>
<dbReference type="Pfam" id="PF05235">
    <property type="entry name" value="CHAD"/>
    <property type="match status" value="1"/>
</dbReference>
<dbReference type="InterPro" id="IPR033469">
    <property type="entry name" value="CYTH-like_dom_sf"/>
</dbReference>
<dbReference type="InterPro" id="IPR007899">
    <property type="entry name" value="CHAD_dom"/>
</dbReference>
<protein>
    <submittedName>
        <fullName evidence="3">CHAD domain-containing protein</fullName>
    </submittedName>
</protein>
<dbReference type="Pfam" id="PF01928">
    <property type="entry name" value="CYTH"/>
    <property type="match status" value="1"/>
</dbReference>
<name>A0A345SUZ3_9ACTN</name>
<dbReference type="AlphaFoldDB" id="A0A345SUZ3"/>